<dbReference type="PANTHER" id="PTHR21494">
    <property type="entry name" value="ACTIVATING SIGNAL COINTEGRATOR 1 COMPLEX SUBUNIT 2 ASC-1 COMPLEX SUBUNIT P100"/>
    <property type="match status" value="1"/>
</dbReference>
<dbReference type="GO" id="GO:0003723">
    <property type="term" value="F:RNA binding"/>
    <property type="evidence" value="ECO:0007669"/>
    <property type="project" value="UniProtKB-UniRule"/>
</dbReference>
<feature type="compositionally biased region" description="Low complexity" evidence="2">
    <location>
        <begin position="1107"/>
        <end position="1118"/>
    </location>
</feature>
<dbReference type="PROSITE" id="PS50102">
    <property type="entry name" value="RRM"/>
    <property type="match status" value="2"/>
</dbReference>
<sequence>MASTEQPLKKRRLSESLATPNVNQKFPAVPLSQDEIIRKWKNREEIRSLYECYRRIRFCISQKDSRLMPEFEQAYLSLISASRGCTSVQRIVAELIPRYASYCPTALEAAAKVTINMYHWNLALIMKGEDFDGVAFHTVIACICGLVDICSTASTAAPTSAVINGICAAVFQNVLTFFISTFEGKDIYHVGDQEITKMQDSSYLISDIKESLKNENGSSLSKLVWFRALCLLRIFFSCTKNLLGACFELFDSAAVEFNSMKGGPYFLRQVTSQLPVEADQSCEKSDNALPFADSSENVEKNVTCGMKLTSDDSDLQRKPVPILKRCLLGMVITKDPSLGNWLFSRYRKLCESSSLTVPKISTSVDEFFESLKEIVQASDAEEDVDKIDAAKDASEYESVPNISSRPKSSTDLSGRGCTPRLISASLSDMSHEDGKLIEKGRCQSVDRPNSVAKSGSDSQSTNENSNLDREGSVSIRNTGTPEIRHSTRNDLTRIEAVSALNQHSSNVYHEYSTNKVVWYFDGDPRSMGVFSASKKLWLGSLGPKASENLIRLKFESFGLLESCVFEPVRGFALIEYRNIMEAIKARHCMNESAQWGSPLCVKFLDIGLGSRGSINGTAIGASCHVYIASVSSPWAKDEIMHELMRTGVRTPRMVVELTSENALLLEFETAEAAALVMSHLRLQRRENANKNALPGRKTKSDTGNSSYQLLVKPIDLSVSEEDLINAFSTFGEIIGWKFIRQSASCLIDFHSFEAADLARARLDGVRFGQTPIHVEFRTKSYGNMPSSVNTSTNIPPMLDSPVDGSKTTISQLSSMFENLCTKTNISSLLKSNHAKLPTDGDKGPTNTLWICVPDIASPYILDDDIMSICNIAVGSVGSVVRLTRANIQRSSCWFIEFSSTEAAITAMRNIRASPGLFFQIEFRVSGAAGQSNASGYLISHDNYYSSNLSAPELISPRLQEIRAPLKQSAHAWTVSEPSMVGTSSTGGQADMQANEQRWMHNRLELEQQTLTTHHTQFPITPGKSILPPPIPSSSFAHPAYHASGGSWDQPNLNCSVKNISSGILPSTYHVSSGVRPPFPPSVTPLAQLPTNALQQFGMAAPTAPPISSVAPPLSSAAPPAAPPPPPPPDVPPPLPPSPPPLPLSQPPSVPPPPSSPPPIQKVVEPSKPEPSGQCLQYQWRGALCKSGVQYCMITSSREDSHFCKYTNGLSEPAEWPVKLDMTKRTDFRHVKSTFSNTPPHKREICRLLPSSNSDLKGFQDFRSYLKQRDCAGVIKLPGGTSMTRSSQGNYFRLDVIISLLWPNELIMDTKRWRSDLLLKQHETGAGIIWAWCSPS</sequence>
<dbReference type="Gene3D" id="3.30.70.330">
    <property type="match status" value="2"/>
</dbReference>
<name>A0AAV7F2D0_ARIFI</name>
<evidence type="ECO:0000313" key="5">
    <source>
        <dbReference type="Proteomes" id="UP000825729"/>
    </source>
</evidence>
<dbReference type="SUPFAM" id="SSF54928">
    <property type="entry name" value="RNA-binding domain, RBD"/>
    <property type="match status" value="2"/>
</dbReference>
<dbReference type="Pfam" id="PF07744">
    <property type="entry name" value="SPOC"/>
    <property type="match status" value="1"/>
</dbReference>
<feature type="region of interest" description="Disordered" evidence="2">
    <location>
        <begin position="438"/>
        <end position="488"/>
    </location>
</feature>
<organism evidence="4 5">
    <name type="scientific">Aristolochia fimbriata</name>
    <name type="common">White veined hardy Dutchman's pipe vine</name>
    <dbReference type="NCBI Taxonomy" id="158543"/>
    <lineage>
        <taxon>Eukaryota</taxon>
        <taxon>Viridiplantae</taxon>
        <taxon>Streptophyta</taxon>
        <taxon>Embryophyta</taxon>
        <taxon>Tracheophyta</taxon>
        <taxon>Spermatophyta</taxon>
        <taxon>Magnoliopsida</taxon>
        <taxon>Magnoliidae</taxon>
        <taxon>Piperales</taxon>
        <taxon>Aristolochiaceae</taxon>
        <taxon>Aristolochia</taxon>
    </lineage>
</organism>
<keyword evidence="5" id="KW-1185">Reference proteome</keyword>
<feature type="compositionally biased region" description="Polar residues" evidence="2">
    <location>
        <begin position="451"/>
        <end position="465"/>
    </location>
</feature>
<dbReference type="EMBL" id="JAINDJ010000003">
    <property type="protein sequence ID" value="KAG9455242.1"/>
    <property type="molecule type" value="Genomic_DNA"/>
</dbReference>
<evidence type="ECO:0000256" key="1">
    <source>
        <dbReference type="PROSITE-ProRule" id="PRU00176"/>
    </source>
</evidence>
<dbReference type="InterPro" id="IPR000504">
    <property type="entry name" value="RRM_dom"/>
</dbReference>
<dbReference type="Pfam" id="PF00076">
    <property type="entry name" value="RRM_1"/>
    <property type="match status" value="2"/>
</dbReference>
<protein>
    <recommendedName>
        <fullName evidence="3">RRM domain-containing protein</fullName>
    </recommendedName>
</protein>
<feature type="domain" description="RRM" evidence="3">
    <location>
        <begin position="534"/>
        <end position="606"/>
    </location>
</feature>
<feature type="region of interest" description="Disordered" evidence="2">
    <location>
        <begin position="391"/>
        <end position="416"/>
    </location>
</feature>
<dbReference type="InterPro" id="IPR052586">
    <property type="entry name" value="ASCC2"/>
</dbReference>
<feature type="region of interest" description="Disordered" evidence="2">
    <location>
        <begin position="1107"/>
        <end position="1171"/>
    </location>
</feature>
<evidence type="ECO:0000259" key="3">
    <source>
        <dbReference type="PROSITE" id="PS50102"/>
    </source>
</evidence>
<feature type="compositionally biased region" description="Polar residues" evidence="2">
    <location>
        <begin position="400"/>
        <end position="412"/>
    </location>
</feature>
<dbReference type="InterPro" id="IPR035979">
    <property type="entry name" value="RBD_domain_sf"/>
</dbReference>
<dbReference type="Proteomes" id="UP000825729">
    <property type="component" value="Unassembled WGS sequence"/>
</dbReference>
<proteinExistence type="predicted"/>
<keyword evidence="1" id="KW-0694">RNA-binding</keyword>
<feature type="compositionally biased region" description="Pro residues" evidence="2">
    <location>
        <begin position="1119"/>
        <end position="1159"/>
    </location>
</feature>
<evidence type="ECO:0000256" key="2">
    <source>
        <dbReference type="SAM" id="MobiDB-lite"/>
    </source>
</evidence>
<dbReference type="GO" id="GO:0043130">
    <property type="term" value="F:ubiquitin binding"/>
    <property type="evidence" value="ECO:0007669"/>
    <property type="project" value="TreeGrafter"/>
</dbReference>
<gene>
    <name evidence="4" type="ORF">H6P81_008146</name>
</gene>
<dbReference type="SMART" id="SM00360">
    <property type="entry name" value="RRM"/>
    <property type="match status" value="2"/>
</dbReference>
<reference evidence="4 5" key="1">
    <citation type="submission" date="2021-07" db="EMBL/GenBank/DDBJ databases">
        <title>The Aristolochia fimbriata genome: insights into angiosperm evolution, floral development and chemical biosynthesis.</title>
        <authorList>
            <person name="Jiao Y."/>
        </authorList>
    </citation>
    <scope>NUCLEOTIDE SEQUENCE [LARGE SCALE GENOMIC DNA]</scope>
    <source>
        <strain evidence="4">IBCAS-2021</strain>
        <tissue evidence="4">Leaf</tissue>
    </source>
</reference>
<evidence type="ECO:0000313" key="4">
    <source>
        <dbReference type="EMBL" id="KAG9455242.1"/>
    </source>
</evidence>
<dbReference type="CDD" id="cd00590">
    <property type="entry name" value="RRM_SF"/>
    <property type="match status" value="2"/>
</dbReference>
<dbReference type="PANTHER" id="PTHR21494:SF2">
    <property type="entry name" value="NUCLEIC ACID BINDING PROTEIN"/>
    <property type="match status" value="1"/>
</dbReference>
<dbReference type="InterPro" id="IPR012921">
    <property type="entry name" value="SPOC_C"/>
</dbReference>
<feature type="domain" description="RRM" evidence="3">
    <location>
        <begin position="707"/>
        <end position="779"/>
    </location>
</feature>
<dbReference type="InterPro" id="IPR012677">
    <property type="entry name" value="Nucleotide-bd_a/b_plait_sf"/>
</dbReference>
<accession>A0AAV7F2D0</accession>
<comment type="caution">
    <text evidence="4">The sequence shown here is derived from an EMBL/GenBank/DDBJ whole genome shotgun (WGS) entry which is preliminary data.</text>
</comment>